<feature type="transmembrane region" description="Helical" evidence="1">
    <location>
        <begin position="140"/>
        <end position="161"/>
    </location>
</feature>
<protein>
    <submittedName>
        <fullName evidence="2">DUF1361 domain-containing protein</fullName>
    </submittedName>
</protein>
<feature type="transmembrane region" description="Helical" evidence="1">
    <location>
        <begin position="43"/>
        <end position="62"/>
    </location>
</feature>
<keyword evidence="1" id="KW-0472">Membrane</keyword>
<proteinExistence type="predicted"/>
<dbReference type="Pfam" id="PF07099">
    <property type="entry name" value="DUF1361"/>
    <property type="match status" value="1"/>
</dbReference>
<dbReference type="AlphaFoldDB" id="A0A345HE62"/>
<keyword evidence="3" id="KW-1185">Reference proteome</keyword>
<name>A0A345HE62_9FLAO</name>
<dbReference type="RefSeq" id="WP_114678630.1">
    <property type="nucleotide sequence ID" value="NZ_CP031188.1"/>
</dbReference>
<dbReference type="OrthoDB" id="4540541at2"/>
<reference evidence="2 3" key="1">
    <citation type="submission" date="2018-07" db="EMBL/GenBank/DDBJ databases">
        <title>Complete genome sequence of Flavobacterium arcticum type strain SM1502T.</title>
        <authorList>
            <person name="Li Y."/>
            <person name="Li D.-D."/>
        </authorList>
    </citation>
    <scope>NUCLEOTIDE SEQUENCE [LARGE SCALE GENOMIC DNA]</scope>
    <source>
        <strain evidence="2 3">SM1502</strain>
    </source>
</reference>
<evidence type="ECO:0000256" key="1">
    <source>
        <dbReference type="SAM" id="Phobius"/>
    </source>
</evidence>
<gene>
    <name evidence="2" type="ORF">DVK85_11790</name>
</gene>
<keyword evidence="1" id="KW-0812">Transmembrane</keyword>
<dbReference type="Proteomes" id="UP000253951">
    <property type="component" value="Chromosome"/>
</dbReference>
<dbReference type="KEGG" id="fat:DVK85_11790"/>
<feature type="transmembrane region" description="Helical" evidence="1">
    <location>
        <begin position="74"/>
        <end position="93"/>
    </location>
</feature>
<feature type="transmembrane region" description="Helical" evidence="1">
    <location>
        <begin position="193"/>
        <end position="211"/>
    </location>
</feature>
<dbReference type="EMBL" id="CP031188">
    <property type="protein sequence ID" value="AXG74872.1"/>
    <property type="molecule type" value="Genomic_DNA"/>
</dbReference>
<organism evidence="2 3">
    <name type="scientific">Flavobacterium arcticum</name>
    <dbReference type="NCBI Taxonomy" id="1784713"/>
    <lineage>
        <taxon>Bacteria</taxon>
        <taxon>Pseudomonadati</taxon>
        <taxon>Bacteroidota</taxon>
        <taxon>Flavobacteriia</taxon>
        <taxon>Flavobacteriales</taxon>
        <taxon>Flavobacteriaceae</taxon>
        <taxon>Flavobacterium</taxon>
    </lineage>
</organism>
<evidence type="ECO:0000313" key="3">
    <source>
        <dbReference type="Proteomes" id="UP000253951"/>
    </source>
</evidence>
<dbReference type="InterPro" id="IPR009793">
    <property type="entry name" value="DUF1361"/>
</dbReference>
<evidence type="ECO:0000313" key="2">
    <source>
        <dbReference type="EMBL" id="AXG74872.1"/>
    </source>
</evidence>
<accession>A0A345HE62</accession>
<keyword evidence="1" id="KW-1133">Transmembrane helix</keyword>
<sequence>MKTLRLTFTNTFKQHYALLYLALFCTALLLVRAKLTHSMFYSFLIWNLFLAYLPLLVSLLMINNVKLMEKRIYYYPLLLCWLLLLPNAPYIITDFIHLKKVSTVPIWYDVLLLISFSTGGILAGLASMKHIFSIITIKTNPLVAWFSIAITCFLSGFGIYLGRFLRYNSWDVLSKPLTLTNDVLQSFTSTTPLGITLGFGCFLLLLFHLYYTADK</sequence>
<feature type="transmembrane region" description="Helical" evidence="1">
    <location>
        <begin position="105"/>
        <end position="128"/>
    </location>
</feature>